<keyword evidence="10 13" id="KW-1133">Transmembrane helix</keyword>
<evidence type="ECO:0000256" key="8">
    <source>
        <dbReference type="ARBA" id="ARBA00022692"/>
    </source>
</evidence>
<keyword evidence="8 12" id="KW-0812">Transmembrane</keyword>
<dbReference type="Gene3D" id="3.30.420.270">
    <property type="match status" value="1"/>
</dbReference>
<evidence type="ECO:0000256" key="1">
    <source>
        <dbReference type="ARBA" id="ARBA00003540"/>
    </source>
</evidence>
<dbReference type="EMBL" id="NHNI01000001">
    <property type="protein sequence ID" value="OZY85532.1"/>
    <property type="molecule type" value="Genomic_DNA"/>
</dbReference>
<dbReference type="AlphaFoldDB" id="A0A266Q6R1"/>
<comment type="similarity">
    <text evidence="3 12">Belongs to the ExbD/TolR family.</text>
</comment>
<evidence type="ECO:0000256" key="4">
    <source>
        <dbReference type="ARBA" id="ARBA00011471"/>
    </source>
</evidence>
<evidence type="ECO:0000256" key="6">
    <source>
        <dbReference type="ARBA" id="ARBA00022475"/>
    </source>
</evidence>
<comment type="function">
    <text evidence="1">Involved in the TonB-dependent energy-dependent transport of various receptor-bound substrates.</text>
</comment>
<comment type="subcellular location">
    <subcellularLocation>
        <location evidence="2">Cell inner membrane</location>
        <topology evidence="2">Single-pass type II membrane protein</topology>
    </subcellularLocation>
    <subcellularLocation>
        <location evidence="12">Cell membrane</location>
        <topology evidence="12">Single-pass type II membrane protein</topology>
    </subcellularLocation>
</comment>
<sequence>MGMNIGNGGDDEVMVEMNTTPLIDVMLVLIVMLIITLPIQTHAVKMDMPVTNAPPPTELPTVINIEVDFDGTMRWDGSVIRDGEMLKNYMLHAANMEPKPEVHLKPHKLAKYDVVAKVLATAQRLGLTNIGIVGNEKLE</sequence>
<dbReference type="GO" id="GO:0005886">
    <property type="term" value="C:plasma membrane"/>
    <property type="evidence" value="ECO:0007669"/>
    <property type="project" value="UniProtKB-SubCell"/>
</dbReference>
<dbReference type="Pfam" id="PF02472">
    <property type="entry name" value="ExbD"/>
    <property type="match status" value="1"/>
</dbReference>
<evidence type="ECO:0000256" key="7">
    <source>
        <dbReference type="ARBA" id="ARBA00022519"/>
    </source>
</evidence>
<protein>
    <submittedName>
        <fullName evidence="14">Biopolymer transporter ExbD</fullName>
    </submittedName>
</protein>
<evidence type="ECO:0000313" key="14">
    <source>
        <dbReference type="EMBL" id="OZY85532.1"/>
    </source>
</evidence>
<dbReference type="RefSeq" id="WP_094983419.1">
    <property type="nucleotide sequence ID" value="NZ_NHNI01000001.1"/>
</dbReference>
<evidence type="ECO:0000256" key="10">
    <source>
        <dbReference type="ARBA" id="ARBA00022989"/>
    </source>
</evidence>
<gene>
    <name evidence="14" type="ORF">CBP51_00315</name>
</gene>
<keyword evidence="9 12" id="KW-0653">Protein transport</keyword>
<reference evidence="15" key="1">
    <citation type="submission" date="2017-05" db="EMBL/GenBank/DDBJ databases">
        <authorList>
            <person name="Barney B.M."/>
        </authorList>
    </citation>
    <scope>NUCLEOTIDE SEQUENCE [LARGE SCALE GENOMIC DNA]</scope>
    <source>
        <strain evidence="15">PSBB022</strain>
    </source>
</reference>
<organism evidence="14 15">
    <name type="scientific">Cellvibrio mixtus</name>
    <dbReference type="NCBI Taxonomy" id="39650"/>
    <lineage>
        <taxon>Bacteria</taxon>
        <taxon>Pseudomonadati</taxon>
        <taxon>Pseudomonadota</taxon>
        <taxon>Gammaproteobacteria</taxon>
        <taxon>Cellvibrionales</taxon>
        <taxon>Cellvibrionaceae</taxon>
        <taxon>Cellvibrio</taxon>
    </lineage>
</organism>
<comment type="caution">
    <text evidence="14">The sequence shown here is derived from an EMBL/GenBank/DDBJ whole genome shotgun (WGS) entry which is preliminary data.</text>
</comment>
<evidence type="ECO:0000313" key="15">
    <source>
        <dbReference type="Proteomes" id="UP000216101"/>
    </source>
</evidence>
<keyword evidence="5 12" id="KW-0813">Transport</keyword>
<evidence type="ECO:0000256" key="11">
    <source>
        <dbReference type="ARBA" id="ARBA00023136"/>
    </source>
</evidence>
<name>A0A266Q6R1_9GAMM</name>
<evidence type="ECO:0000256" key="5">
    <source>
        <dbReference type="ARBA" id="ARBA00022448"/>
    </source>
</evidence>
<comment type="subunit">
    <text evidence="4">The accessory proteins ExbB and ExbD seem to form a complex with TonB.</text>
</comment>
<dbReference type="Proteomes" id="UP000216101">
    <property type="component" value="Unassembled WGS sequence"/>
</dbReference>
<dbReference type="InterPro" id="IPR003400">
    <property type="entry name" value="ExbD"/>
</dbReference>
<accession>A0A266Q6R1</accession>
<evidence type="ECO:0000256" key="9">
    <source>
        <dbReference type="ARBA" id="ARBA00022927"/>
    </source>
</evidence>
<keyword evidence="6" id="KW-1003">Cell membrane</keyword>
<dbReference type="STRING" id="1209072.GCA_000766945_00903"/>
<dbReference type="GO" id="GO:0022857">
    <property type="term" value="F:transmembrane transporter activity"/>
    <property type="evidence" value="ECO:0007669"/>
    <property type="project" value="InterPro"/>
</dbReference>
<dbReference type="GO" id="GO:0015031">
    <property type="term" value="P:protein transport"/>
    <property type="evidence" value="ECO:0007669"/>
    <property type="project" value="UniProtKB-KW"/>
</dbReference>
<evidence type="ECO:0000256" key="13">
    <source>
        <dbReference type="SAM" id="Phobius"/>
    </source>
</evidence>
<proteinExistence type="inferred from homology"/>
<evidence type="ECO:0000256" key="2">
    <source>
        <dbReference type="ARBA" id="ARBA00004249"/>
    </source>
</evidence>
<evidence type="ECO:0000256" key="3">
    <source>
        <dbReference type="ARBA" id="ARBA00005811"/>
    </source>
</evidence>
<feature type="transmembrane region" description="Helical" evidence="13">
    <location>
        <begin position="20"/>
        <end position="39"/>
    </location>
</feature>
<keyword evidence="11 13" id="KW-0472">Membrane</keyword>
<dbReference type="PANTHER" id="PTHR30558">
    <property type="entry name" value="EXBD MEMBRANE COMPONENT OF PMF-DRIVEN MACROMOLECULE IMPORT SYSTEM"/>
    <property type="match status" value="1"/>
</dbReference>
<dbReference type="PANTHER" id="PTHR30558:SF12">
    <property type="entry name" value="BIOPOLYMER TRANSPORT PROTEIN EXBD"/>
    <property type="match status" value="1"/>
</dbReference>
<keyword evidence="15" id="KW-1185">Reference proteome</keyword>
<keyword evidence="7" id="KW-0997">Cell inner membrane</keyword>
<evidence type="ECO:0000256" key="12">
    <source>
        <dbReference type="RuleBase" id="RU003879"/>
    </source>
</evidence>